<sequence length="113" mass="13274">MKNCDLFIPNFSVDSSIQGEFRYEGRFRSSTGKTVTKSVYKERQEHGAYAFAPVIGYTIVPFRPNSKERVFYLRLSSRIGSMTVHFKTNSKKNFQKVECSLRRLYSVFLYLYK</sequence>
<accession>A0ABX4N948</accession>
<proteinExistence type="predicted"/>
<comment type="caution">
    <text evidence="1">The sequence shown here is derived from an EMBL/GenBank/DDBJ whole genome shotgun (WGS) entry which is preliminary data.</text>
</comment>
<dbReference type="Proteomes" id="UP000231919">
    <property type="component" value="Unassembled WGS sequence"/>
</dbReference>
<organism evidence="1 2">
    <name type="scientific">Leptospira kmetyi</name>
    <dbReference type="NCBI Taxonomy" id="408139"/>
    <lineage>
        <taxon>Bacteria</taxon>
        <taxon>Pseudomonadati</taxon>
        <taxon>Spirochaetota</taxon>
        <taxon>Spirochaetia</taxon>
        <taxon>Leptospirales</taxon>
        <taxon>Leptospiraceae</taxon>
        <taxon>Leptospira</taxon>
    </lineage>
</organism>
<evidence type="ECO:0000313" key="2">
    <source>
        <dbReference type="Proteomes" id="UP000231919"/>
    </source>
</evidence>
<protein>
    <submittedName>
        <fullName evidence="1">Uncharacterized protein</fullName>
    </submittedName>
</protein>
<keyword evidence="2" id="KW-1185">Reference proteome</keyword>
<dbReference type="EMBL" id="NPDP01000016">
    <property type="protein sequence ID" value="PJZ29861.1"/>
    <property type="molecule type" value="Genomic_DNA"/>
</dbReference>
<evidence type="ECO:0000313" key="1">
    <source>
        <dbReference type="EMBL" id="PJZ29861.1"/>
    </source>
</evidence>
<gene>
    <name evidence="1" type="ORF">CH378_10485</name>
</gene>
<reference evidence="1 2" key="1">
    <citation type="submission" date="2017-07" db="EMBL/GenBank/DDBJ databases">
        <title>Leptospira spp. isolated from tropical soils.</title>
        <authorList>
            <person name="Thibeaux R."/>
            <person name="Iraola G."/>
            <person name="Ferres I."/>
            <person name="Bierque E."/>
            <person name="Girault D."/>
            <person name="Soupe-Gilbert M.-E."/>
            <person name="Picardeau M."/>
            <person name="Goarant C."/>
        </authorList>
    </citation>
    <scope>NUCLEOTIDE SEQUENCE [LARGE SCALE GENOMIC DNA]</scope>
    <source>
        <strain evidence="1 2">JW2-C-B1</strain>
    </source>
</reference>
<name>A0ABX4N948_9LEPT</name>